<reference evidence="1 2" key="1">
    <citation type="journal article" date="2019" name="New Phytol.">
        <title>Comparative genomics reveals unique wood-decay strategies and fruiting body development in the Schizophyllaceae.</title>
        <authorList>
            <person name="Almasi E."/>
            <person name="Sahu N."/>
            <person name="Krizsan K."/>
            <person name="Balint B."/>
            <person name="Kovacs G.M."/>
            <person name="Kiss B."/>
            <person name="Cseklye J."/>
            <person name="Drula E."/>
            <person name="Henrissat B."/>
            <person name="Nagy I."/>
            <person name="Chovatia M."/>
            <person name="Adam C."/>
            <person name="LaButti K."/>
            <person name="Lipzen A."/>
            <person name="Riley R."/>
            <person name="Grigoriev I.V."/>
            <person name="Nagy L.G."/>
        </authorList>
    </citation>
    <scope>NUCLEOTIDE SEQUENCE [LARGE SCALE GENOMIC DNA]</scope>
    <source>
        <strain evidence="1 2">NL-1724</strain>
    </source>
</reference>
<comment type="caution">
    <text evidence="1">The sequence shown here is derived from an EMBL/GenBank/DDBJ whole genome shotgun (WGS) entry which is preliminary data.</text>
</comment>
<proteinExistence type="predicted"/>
<gene>
    <name evidence="1" type="ORF">BD626DRAFT_539086</name>
</gene>
<organism evidence="1 2">
    <name type="scientific">Schizophyllum amplum</name>
    <dbReference type="NCBI Taxonomy" id="97359"/>
    <lineage>
        <taxon>Eukaryota</taxon>
        <taxon>Fungi</taxon>
        <taxon>Dikarya</taxon>
        <taxon>Basidiomycota</taxon>
        <taxon>Agaricomycotina</taxon>
        <taxon>Agaricomycetes</taxon>
        <taxon>Agaricomycetidae</taxon>
        <taxon>Agaricales</taxon>
        <taxon>Schizophyllaceae</taxon>
        <taxon>Schizophyllum</taxon>
    </lineage>
</organism>
<evidence type="ECO:0000313" key="2">
    <source>
        <dbReference type="Proteomes" id="UP000320762"/>
    </source>
</evidence>
<dbReference type="OrthoDB" id="3365698at2759"/>
<protein>
    <submittedName>
        <fullName evidence="1">Uncharacterized protein</fullName>
    </submittedName>
</protein>
<evidence type="ECO:0000313" key="1">
    <source>
        <dbReference type="EMBL" id="TRM59865.1"/>
    </source>
</evidence>
<sequence length="478" mass="53504">MSPSLEHVLEQASAHANMQTYATTTFPIPKKDALCSKLTAQIALNGAMLAPVRRLPAELLSDIFTLVIARKASYWVDNIYYRPAFAETCRSWRAVALTTPRLWNRMEMVHGMMTGRSPIVLEARLPLSGSLPLHLDIDGPLWKEPKIWLLLLSHAPRWGTLSWRGSPYDMFPSESLATKFPLLESISLTLKHDTMHSSLPPPIVSLDMFGLPCLAVVNVQIPQSWRLTHLSLDITSRSGNSADHTEVIICSVLQQCCTTLQSLKFYAPLSARPRNDILGLDFLPSLNLPCLTHLNIFGSIDWLPTRVRAPSLYHLELHRFPIRQSTPAILQQLARNSFAIERVEIELGYRRSGLEGLEDDMQLVQCLQAIPMVQHLVAMSSKGAYFERNPDMSIMNISFLEALTCSTDAPVLLPALESLVLDYAGIYPGTDRDAWDDEVPRDLRAAVQRMVLSRRTQQVVRGCTVAALKNFTTDMPGL</sequence>
<name>A0A550C507_9AGAR</name>
<dbReference type="AlphaFoldDB" id="A0A550C507"/>
<dbReference type="Proteomes" id="UP000320762">
    <property type="component" value="Unassembled WGS sequence"/>
</dbReference>
<keyword evidence="2" id="KW-1185">Reference proteome</keyword>
<accession>A0A550C507</accession>
<dbReference type="EMBL" id="VDMD01000025">
    <property type="protein sequence ID" value="TRM59865.1"/>
    <property type="molecule type" value="Genomic_DNA"/>
</dbReference>